<sequence length="125" mass="14918">MMMLSDSFFNNDVYFLDSYAFAVQLCRHLHEYLFRYTSFFYNSRAYVGILLSVFGLYVRCILLPNIECVPNIYFLLHQEFVKEIKVSNTYSEYRSDIDEDIAFEKECLSRSKNRNCPPILSNRSR</sequence>
<name>A0A8D9A901_9HEMI</name>
<proteinExistence type="predicted"/>
<dbReference type="EMBL" id="HBUF01560132">
    <property type="protein sequence ID" value="CAG6761933.1"/>
    <property type="molecule type" value="Transcribed_RNA"/>
</dbReference>
<reference evidence="1" key="1">
    <citation type="submission" date="2021-05" db="EMBL/GenBank/DDBJ databases">
        <authorList>
            <person name="Alioto T."/>
            <person name="Alioto T."/>
            <person name="Gomez Garrido J."/>
        </authorList>
    </citation>
    <scope>NUCLEOTIDE SEQUENCE</scope>
</reference>
<accession>A0A8D9A901</accession>
<evidence type="ECO:0000313" key="1">
    <source>
        <dbReference type="EMBL" id="CAG6761933.1"/>
    </source>
</evidence>
<dbReference type="AlphaFoldDB" id="A0A8D9A901"/>
<organism evidence="1">
    <name type="scientific">Cacopsylla melanoneura</name>
    <dbReference type="NCBI Taxonomy" id="428564"/>
    <lineage>
        <taxon>Eukaryota</taxon>
        <taxon>Metazoa</taxon>
        <taxon>Ecdysozoa</taxon>
        <taxon>Arthropoda</taxon>
        <taxon>Hexapoda</taxon>
        <taxon>Insecta</taxon>
        <taxon>Pterygota</taxon>
        <taxon>Neoptera</taxon>
        <taxon>Paraneoptera</taxon>
        <taxon>Hemiptera</taxon>
        <taxon>Sternorrhyncha</taxon>
        <taxon>Psylloidea</taxon>
        <taxon>Psyllidae</taxon>
        <taxon>Psyllinae</taxon>
        <taxon>Cacopsylla</taxon>
    </lineage>
</organism>
<protein>
    <submittedName>
        <fullName evidence="1">Uncharacterized protein</fullName>
    </submittedName>
</protein>